<evidence type="ECO:0000256" key="1">
    <source>
        <dbReference type="ARBA" id="ARBA00005594"/>
    </source>
</evidence>
<dbReference type="InterPro" id="IPR001412">
    <property type="entry name" value="aa-tRNA-synth_I_CS"/>
</dbReference>
<evidence type="ECO:0000256" key="3">
    <source>
        <dbReference type="ARBA" id="ARBA00022598"/>
    </source>
</evidence>
<evidence type="ECO:0000256" key="11">
    <source>
        <dbReference type="SAM" id="MobiDB-lite"/>
    </source>
</evidence>
<dbReference type="SUPFAM" id="SSF52374">
    <property type="entry name" value="Nucleotidylyl transferase"/>
    <property type="match status" value="1"/>
</dbReference>
<keyword evidence="2 9" id="KW-0963">Cytoplasm</keyword>
<evidence type="ECO:0000313" key="16">
    <source>
        <dbReference type="EMBL" id="GEO95505.1"/>
    </source>
</evidence>
<dbReference type="CDD" id="cd07958">
    <property type="entry name" value="Anticodon_Ia_Leu_BEm"/>
    <property type="match status" value="1"/>
</dbReference>
<evidence type="ECO:0000256" key="6">
    <source>
        <dbReference type="ARBA" id="ARBA00022917"/>
    </source>
</evidence>
<dbReference type="CDD" id="cd00812">
    <property type="entry name" value="LeuRS_core"/>
    <property type="match status" value="1"/>
</dbReference>
<dbReference type="InterPro" id="IPR013155">
    <property type="entry name" value="M/V/L/I-tRNA-synth_anticd-bd"/>
</dbReference>
<sequence length="944" mass="103676">MYPSSTTLRRSAYGFSTALPGTPSPGPASRAPVPAAMMSSLRAREHPVRPGPLSMLAAAPGRSRAGRGGRWARMGRIPPPSAHRRVPVMPGCTHATARRPLRGRRRSTTAKARTVTEQQHTTESTGYDFRAIEAAWPSFWAEQKVYEPLDDGSRERRYVLDMFPYPSGDLHMGHAEAFAMGDVVARYWRQRGYDVLHPIGWDSFGLPAENAAIKRDAHPAEWTYANIETQKASFQRYAISADWTREIHTSDPEYYRWTQWLFLQFHAKGLAYRKNSPVNWCPKDQTVLANEQVVNGACERCGTPVTKKALNQWYFKITDYADRLLDDMAALEGHWPERVLAMQRNWIGRSEGAHVRFAIEGAGEDGADRQVTVFTTRPDTLHGATFFVVAADAELAGEIVAPEHAEELAAYREQVKALSDIERQATDRQKTGVFLGRHAVNPLTGEKLPVWAADYVLADYGTGAIMAVPAHDQRDLDFARTFDLPVRAVLDTGEEDPAVTGIATTGEGTLINSGELDGLEKAQAIERAIGIVEAAGTGNRQVNFRLRDWLLSRQRFWGAPIPIVHCPACGEVPVPEEQLPVRLPDDLRGEQLAPKGRSPLATAEDWVNVECPACGGPALRDTDTMDTFVDSSWYYLRFASPDDENAAFDLEQTRKWLPVDQYVGGVEHAILHLLYSRFFTKVLFDLGLVDFTEPFKALLNQGQVLNGGKAMSKSLGNGVDLGEQLDEFGVDAVRLTMVFASPPEDDVDWADVSPQGSQKFLARAWRLAQDVTSAPGADPASGDQGVRRAAHRAVDDAGQLLDAGKFNVVVAKTMELVNVVRKAIDSGCGPADPAVREAVEAVAVVLSLVAPYTAEDMWHTLGHAGSVVVAGWPEVDPALLVDDTVTAVVQIKGKVRDRLEVPADIAEDALRELALASETIRRQLGDAEIRKVIVRAPKLVNIVA</sequence>
<dbReference type="InterPro" id="IPR025709">
    <property type="entry name" value="Leu_tRNA-synth_edit"/>
</dbReference>
<dbReference type="InterPro" id="IPR015413">
    <property type="entry name" value="Methionyl/Leucyl_tRNA_Synth"/>
</dbReference>
<dbReference type="STRING" id="388357.GCA_001580365_00540"/>
<comment type="caution">
    <text evidence="16">The sequence shown here is derived from an EMBL/GenBank/DDBJ whole genome shotgun (WGS) entry which is preliminary data.</text>
</comment>
<dbReference type="FunFam" id="1.10.730.10:FF:000002">
    <property type="entry name" value="Leucine--tRNA ligase"/>
    <property type="match status" value="1"/>
</dbReference>
<feature type="region of interest" description="Disordered" evidence="11">
    <location>
        <begin position="49"/>
        <end position="88"/>
    </location>
</feature>
<keyword evidence="4 9" id="KW-0547">Nucleotide-binding</keyword>
<dbReference type="InterPro" id="IPR014729">
    <property type="entry name" value="Rossmann-like_a/b/a_fold"/>
</dbReference>
<evidence type="ECO:0000259" key="12">
    <source>
        <dbReference type="Pfam" id="PF00133"/>
    </source>
</evidence>
<dbReference type="EMBL" id="BJZS01000044">
    <property type="protein sequence ID" value="GEO95505.1"/>
    <property type="molecule type" value="Genomic_DNA"/>
</dbReference>
<dbReference type="PRINTS" id="PR00985">
    <property type="entry name" value="TRNASYNTHLEU"/>
</dbReference>
<keyword evidence="7 9" id="KW-0030">Aminoacyl-tRNA synthetase</keyword>
<feature type="compositionally biased region" description="Polar residues" evidence="11">
    <location>
        <begin position="115"/>
        <end position="124"/>
    </location>
</feature>
<dbReference type="Gene3D" id="3.40.50.620">
    <property type="entry name" value="HUPs"/>
    <property type="match status" value="2"/>
</dbReference>
<dbReference type="NCBIfam" id="TIGR00396">
    <property type="entry name" value="leuS_bact"/>
    <property type="match status" value="1"/>
</dbReference>
<reference evidence="16 17" key="1">
    <citation type="submission" date="2019-07" db="EMBL/GenBank/DDBJ databases">
        <title>Whole genome shotgun sequence of Kocuria turfanensis NBRC 107627.</title>
        <authorList>
            <person name="Hosoyama A."/>
            <person name="Uohara A."/>
            <person name="Ohji S."/>
            <person name="Ichikawa N."/>
        </authorList>
    </citation>
    <scope>NUCLEOTIDE SEQUENCE [LARGE SCALE GENOMIC DNA]</scope>
    <source>
        <strain evidence="16 17">NBRC 107627</strain>
    </source>
</reference>
<organism evidence="16 17">
    <name type="scientific">Kocuria turfanensis</name>
    <dbReference type="NCBI Taxonomy" id="388357"/>
    <lineage>
        <taxon>Bacteria</taxon>
        <taxon>Bacillati</taxon>
        <taxon>Actinomycetota</taxon>
        <taxon>Actinomycetes</taxon>
        <taxon>Micrococcales</taxon>
        <taxon>Micrococcaceae</taxon>
        <taxon>Kocuria</taxon>
    </lineage>
</organism>
<keyword evidence="17" id="KW-1185">Reference proteome</keyword>
<dbReference type="SUPFAM" id="SSF47323">
    <property type="entry name" value="Anticodon-binding domain of a subclass of class I aminoacyl-tRNA synthetases"/>
    <property type="match status" value="1"/>
</dbReference>
<dbReference type="Proteomes" id="UP000321103">
    <property type="component" value="Unassembled WGS sequence"/>
</dbReference>
<protein>
    <recommendedName>
        <fullName evidence="9">Leucine--tRNA ligase</fullName>
        <ecNumber evidence="9">6.1.1.4</ecNumber>
    </recommendedName>
    <alternativeName>
        <fullName evidence="9">Leucyl-tRNA synthetase</fullName>
        <shortName evidence="9">LeuRS</shortName>
    </alternativeName>
</protein>
<dbReference type="Gene3D" id="3.90.740.10">
    <property type="entry name" value="Valyl/Leucyl/Isoleucyl-tRNA synthetase, editing domain"/>
    <property type="match status" value="1"/>
</dbReference>
<dbReference type="FunFam" id="3.40.50.620:FF:000003">
    <property type="entry name" value="Leucine--tRNA ligase"/>
    <property type="match status" value="1"/>
</dbReference>
<gene>
    <name evidence="9 16" type="primary">leuS</name>
    <name evidence="16" type="ORF">KTU01_16280</name>
</gene>
<dbReference type="EC" id="6.1.1.4" evidence="9"/>
<dbReference type="GO" id="GO:0004823">
    <property type="term" value="F:leucine-tRNA ligase activity"/>
    <property type="evidence" value="ECO:0007669"/>
    <property type="project" value="UniProtKB-UniRule"/>
</dbReference>
<dbReference type="PANTHER" id="PTHR43740:SF2">
    <property type="entry name" value="LEUCINE--TRNA LIGASE, MITOCHONDRIAL"/>
    <property type="match status" value="1"/>
</dbReference>
<dbReference type="GO" id="GO:0005524">
    <property type="term" value="F:ATP binding"/>
    <property type="evidence" value="ECO:0007669"/>
    <property type="project" value="UniProtKB-UniRule"/>
</dbReference>
<dbReference type="InterPro" id="IPR009080">
    <property type="entry name" value="tRNAsynth_Ia_anticodon-bd"/>
</dbReference>
<dbReference type="GO" id="GO:0006429">
    <property type="term" value="P:leucyl-tRNA aminoacylation"/>
    <property type="evidence" value="ECO:0007669"/>
    <property type="project" value="UniProtKB-UniRule"/>
</dbReference>
<comment type="catalytic activity">
    <reaction evidence="8 9">
        <text>tRNA(Leu) + L-leucine + ATP = L-leucyl-tRNA(Leu) + AMP + diphosphate</text>
        <dbReference type="Rhea" id="RHEA:11688"/>
        <dbReference type="Rhea" id="RHEA-COMP:9613"/>
        <dbReference type="Rhea" id="RHEA-COMP:9622"/>
        <dbReference type="ChEBI" id="CHEBI:30616"/>
        <dbReference type="ChEBI" id="CHEBI:33019"/>
        <dbReference type="ChEBI" id="CHEBI:57427"/>
        <dbReference type="ChEBI" id="CHEBI:78442"/>
        <dbReference type="ChEBI" id="CHEBI:78494"/>
        <dbReference type="ChEBI" id="CHEBI:456215"/>
        <dbReference type="EC" id="6.1.1.4"/>
    </reaction>
</comment>
<evidence type="ECO:0000259" key="13">
    <source>
        <dbReference type="Pfam" id="PF08264"/>
    </source>
</evidence>
<keyword evidence="6 9" id="KW-0648">Protein biosynthesis</keyword>
<dbReference type="Gene3D" id="3.10.20.590">
    <property type="match status" value="1"/>
</dbReference>
<accession>A0A512ICS9</accession>
<feature type="domain" description="Methionyl/Valyl/Leucyl/Isoleucyl-tRNA synthetase anticodon-binding" evidence="13">
    <location>
        <begin position="784"/>
        <end position="906"/>
    </location>
</feature>
<evidence type="ECO:0000256" key="10">
    <source>
        <dbReference type="RuleBase" id="RU363035"/>
    </source>
</evidence>
<feature type="short sequence motif" description="'KMSKS' region" evidence="9">
    <location>
        <begin position="710"/>
        <end position="714"/>
    </location>
</feature>
<dbReference type="HAMAP" id="MF_00049_B">
    <property type="entry name" value="Leu_tRNA_synth_B"/>
    <property type="match status" value="1"/>
</dbReference>
<dbReference type="InterPro" id="IPR002302">
    <property type="entry name" value="Leu-tRNA-ligase"/>
</dbReference>
<evidence type="ECO:0000256" key="9">
    <source>
        <dbReference type="HAMAP-Rule" id="MF_00049"/>
    </source>
</evidence>
<dbReference type="GO" id="GO:0005829">
    <property type="term" value="C:cytosol"/>
    <property type="evidence" value="ECO:0007669"/>
    <property type="project" value="TreeGrafter"/>
</dbReference>
<comment type="similarity">
    <text evidence="1 9 10">Belongs to the class-I aminoacyl-tRNA synthetase family.</text>
</comment>
<feature type="domain" description="Leucyl-tRNA synthetase editing" evidence="15">
    <location>
        <begin position="344"/>
        <end position="529"/>
    </location>
</feature>
<evidence type="ECO:0000313" key="17">
    <source>
        <dbReference type="Proteomes" id="UP000321103"/>
    </source>
</evidence>
<dbReference type="AlphaFoldDB" id="A0A512ICS9"/>
<dbReference type="Pfam" id="PF13603">
    <property type="entry name" value="tRNA-synt_1_2"/>
    <property type="match status" value="1"/>
</dbReference>
<feature type="binding site" evidence="9">
    <location>
        <position position="713"/>
    </location>
    <ligand>
        <name>ATP</name>
        <dbReference type="ChEBI" id="CHEBI:30616"/>
    </ligand>
</feature>
<dbReference type="Gene3D" id="1.10.730.10">
    <property type="entry name" value="Isoleucyl-tRNA Synthetase, Domain 1"/>
    <property type="match status" value="1"/>
</dbReference>
<dbReference type="Pfam" id="PF08264">
    <property type="entry name" value="Anticodon_1"/>
    <property type="match status" value="1"/>
</dbReference>
<evidence type="ECO:0000256" key="2">
    <source>
        <dbReference type="ARBA" id="ARBA00022490"/>
    </source>
</evidence>
<comment type="subcellular location">
    <subcellularLocation>
        <location evidence="9">Cytoplasm</location>
    </subcellularLocation>
</comment>
<dbReference type="Pfam" id="PF00133">
    <property type="entry name" value="tRNA-synt_1"/>
    <property type="match status" value="1"/>
</dbReference>
<evidence type="ECO:0000256" key="7">
    <source>
        <dbReference type="ARBA" id="ARBA00023146"/>
    </source>
</evidence>
<name>A0A512ICS9_9MICC</name>
<keyword evidence="5 9" id="KW-0067">ATP-binding</keyword>
<dbReference type="GO" id="GO:0002161">
    <property type="term" value="F:aminoacyl-tRNA deacylase activity"/>
    <property type="evidence" value="ECO:0007669"/>
    <property type="project" value="InterPro"/>
</dbReference>
<keyword evidence="3 9" id="KW-0436">Ligase</keyword>
<feature type="domain" description="Aminoacyl-tRNA synthetase class Ia" evidence="12">
    <location>
        <begin position="546"/>
        <end position="749"/>
    </location>
</feature>
<dbReference type="PANTHER" id="PTHR43740">
    <property type="entry name" value="LEUCYL-TRNA SYNTHETASE"/>
    <property type="match status" value="1"/>
</dbReference>
<proteinExistence type="inferred from homology"/>
<dbReference type="PROSITE" id="PS00178">
    <property type="entry name" value="AA_TRNA_LIGASE_I"/>
    <property type="match status" value="1"/>
</dbReference>
<feature type="short sequence motif" description="'HIGH' region" evidence="9">
    <location>
        <begin position="164"/>
        <end position="174"/>
    </location>
</feature>
<evidence type="ECO:0000256" key="4">
    <source>
        <dbReference type="ARBA" id="ARBA00022741"/>
    </source>
</evidence>
<evidence type="ECO:0000259" key="15">
    <source>
        <dbReference type="Pfam" id="PF13603"/>
    </source>
</evidence>
<evidence type="ECO:0000256" key="5">
    <source>
        <dbReference type="ARBA" id="ARBA00022840"/>
    </source>
</evidence>
<dbReference type="FunFam" id="3.40.50.620:FF:000056">
    <property type="entry name" value="Leucine--tRNA ligase"/>
    <property type="match status" value="1"/>
</dbReference>
<dbReference type="InterPro" id="IPR002300">
    <property type="entry name" value="aa-tRNA-synth_Ia"/>
</dbReference>
<dbReference type="SUPFAM" id="SSF50677">
    <property type="entry name" value="ValRS/IleRS/LeuRS editing domain"/>
    <property type="match status" value="1"/>
</dbReference>
<evidence type="ECO:0000256" key="8">
    <source>
        <dbReference type="ARBA" id="ARBA00047469"/>
    </source>
</evidence>
<feature type="region of interest" description="Disordered" evidence="11">
    <location>
        <begin position="101"/>
        <end position="124"/>
    </location>
</feature>
<dbReference type="Pfam" id="PF09334">
    <property type="entry name" value="tRNA-synt_1g"/>
    <property type="match status" value="1"/>
</dbReference>
<evidence type="ECO:0000259" key="14">
    <source>
        <dbReference type="Pfam" id="PF09334"/>
    </source>
</evidence>
<dbReference type="InterPro" id="IPR009008">
    <property type="entry name" value="Val/Leu/Ile-tRNA-synth_edit"/>
</dbReference>
<feature type="domain" description="Methionyl/Leucyl tRNA synthetase" evidence="14">
    <location>
        <begin position="163"/>
        <end position="303"/>
    </location>
</feature>